<name>A0ABS4VWH9_9PSEU</name>
<dbReference type="Proteomes" id="UP001519295">
    <property type="component" value="Unassembled WGS sequence"/>
</dbReference>
<feature type="domain" description="HTH luxR-type" evidence="3">
    <location>
        <begin position="176"/>
        <end position="241"/>
    </location>
</feature>
<dbReference type="PANTHER" id="PTHR43214">
    <property type="entry name" value="TWO-COMPONENT RESPONSE REGULATOR"/>
    <property type="match status" value="1"/>
</dbReference>
<dbReference type="SUPFAM" id="SSF52172">
    <property type="entry name" value="CheY-like"/>
    <property type="match status" value="1"/>
</dbReference>
<evidence type="ECO:0000313" key="6">
    <source>
        <dbReference type="Proteomes" id="UP001519295"/>
    </source>
</evidence>
<evidence type="ECO:0000259" key="3">
    <source>
        <dbReference type="PROSITE" id="PS50043"/>
    </source>
</evidence>
<organism evidence="5 6">
    <name type="scientific">Pseudonocardia parietis</name>
    <dbReference type="NCBI Taxonomy" id="570936"/>
    <lineage>
        <taxon>Bacteria</taxon>
        <taxon>Bacillati</taxon>
        <taxon>Actinomycetota</taxon>
        <taxon>Actinomycetes</taxon>
        <taxon>Pseudonocardiales</taxon>
        <taxon>Pseudonocardiaceae</taxon>
        <taxon>Pseudonocardia</taxon>
    </lineage>
</organism>
<gene>
    <name evidence="5" type="ORF">JOF36_003998</name>
</gene>
<evidence type="ECO:0000256" key="2">
    <source>
        <dbReference type="PROSITE-ProRule" id="PRU00169"/>
    </source>
</evidence>
<dbReference type="PROSITE" id="PS00622">
    <property type="entry name" value="HTH_LUXR_1"/>
    <property type="match status" value="1"/>
</dbReference>
<dbReference type="InterPro" id="IPR000792">
    <property type="entry name" value="Tscrpt_reg_LuxR_C"/>
</dbReference>
<reference evidence="5 6" key="1">
    <citation type="submission" date="2021-03" db="EMBL/GenBank/DDBJ databases">
        <title>Sequencing the genomes of 1000 actinobacteria strains.</title>
        <authorList>
            <person name="Klenk H.-P."/>
        </authorList>
    </citation>
    <scope>NUCLEOTIDE SEQUENCE [LARGE SCALE GENOMIC DNA]</scope>
    <source>
        <strain evidence="5 6">DSM 45256</strain>
    </source>
</reference>
<feature type="modified residue" description="4-aspartylphosphate" evidence="2">
    <location>
        <position position="79"/>
    </location>
</feature>
<evidence type="ECO:0000313" key="5">
    <source>
        <dbReference type="EMBL" id="MBP2368302.1"/>
    </source>
</evidence>
<dbReference type="SMART" id="SM00448">
    <property type="entry name" value="REC"/>
    <property type="match status" value="1"/>
</dbReference>
<evidence type="ECO:0000259" key="4">
    <source>
        <dbReference type="PROSITE" id="PS50110"/>
    </source>
</evidence>
<keyword evidence="6" id="KW-1185">Reference proteome</keyword>
<keyword evidence="2" id="KW-0597">Phosphoprotein</keyword>
<dbReference type="SMART" id="SM00421">
    <property type="entry name" value="HTH_LUXR"/>
    <property type="match status" value="1"/>
</dbReference>
<dbReference type="GO" id="GO:0003677">
    <property type="term" value="F:DNA binding"/>
    <property type="evidence" value="ECO:0007669"/>
    <property type="project" value="UniProtKB-KW"/>
</dbReference>
<dbReference type="InterPro" id="IPR016032">
    <property type="entry name" value="Sig_transdc_resp-reg_C-effctor"/>
</dbReference>
<dbReference type="Gene3D" id="1.10.10.10">
    <property type="entry name" value="Winged helix-like DNA-binding domain superfamily/Winged helix DNA-binding domain"/>
    <property type="match status" value="1"/>
</dbReference>
<dbReference type="Pfam" id="PF00072">
    <property type="entry name" value="Response_reg"/>
    <property type="match status" value="1"/>
</dbReference>
<dbReference type="PROSITE" id="PS50110">
    <property type="entry name" value="RESPONSE_REGULATORY"/>
    <property type="match status" value="1"/>
</dbReference>
<keyword evidence="1 5" id="KW-0238">DNA-binding</keyword>
<dbReference type="RefSeq" id="WP_307862478.1">
    <property type="nucleotide sequence ID" value="NZ_JAGINU010000001.1"/>
</dbReference>
<feature type="domain" description="Response regulatory" evidence="4">
    <location>
        <begin position="28"/>
        <end position="148"/>
    </location>
</feature>
<proteinExistence type="predicted"/>
<dbReference type="PRINTS" id="PR00038">
    <property type="entry name" value="HTHLUXR"/>
</dbReference>
<dbReference type="InterPro" id="IPR036388">
    <property type="entry name" value="WH-like_DNA-bd_sf"/>
</dbReference>
<protein>
    <submittedName>
        <fullName evidence="5">DNA-binding NarL/FixJ family response regulator</fullName>
    </submittedName>
</protein>
<dbReference type="PROSITE" id="PS50043">
    <property type="entry name" value="HTH_LUXR_2"/>
    <property type="match status" value="1"/>
</dbReference>
<comment type="caution">
    <text evidence="5">The sequence shown here is derived from an EMBL/GenBank/DDBJ whole genome shotgun (WGS) entry which is preliminary data.</text>
</comment>
<dbReference type="InterPro" id="IPR001789">
    <property type="entry name" value="Sig_transdc_resp-reg_receiver"/>
</dbReference>
<dbReference type="SUPFAM" id="SSF46894">
    <property type="entry name" value="C-terminal effector domain of the bipartite response regulators"/>
    <property type="match status" value="1"/>
</dbReference>
<dbReference type="Gene3D" id="3.40.50.2300">
    <property type="match status" value="1"/>
</dbReference>
<dbReference type="InterPro" id="IPR011006">
    <property type="entry name" value="CheY-like_superfamily"/>
</dbReference>
<dbReference type="EMBL" id="JAGINU010000001">
    <property type="protein sequence ID" value="MBP2368302.1"/>
    <property type="molecule type" value="Genomic_DNA"/>
</dbReference>
<dbReference type="InterPro" id="IPR039420">
    <property type="entry name" value="WalR-like"/>
</dbReference>
<dbReference type="CDD" id="cd06170">
    <property type="entry name" value="LuxR_C_like"/>
    <property type="match status" value="1"/>
</dbReference>
<accession>A0ABS4VWH9</accession>
<evidence type="ECO:0000256" key="1">
    <source>
        <dbReference type="ARBA" id="ARBA00023125"/>
    </source>
</evidence>
<sequence length="245" mass="25568">MPAPPPPSAPPPSAAVPGTVLDPSPTATIWIVDDHQLVASSLAGSLRAAGYRALCHPIRSAPDILAATMRSGAGLVLLDLELGRDGAGHRIDGVALVGPLRAAGRHVLALTDNTAPEEIGAALSAGAAGAIPKNAPFATLLTAVHGALTGRPVNSPAQRRHLIEQHERHQRAHHHLHDALAALTAREREVLELLAAGQRARTIAAHYVVSVATVRTQIRAVLTKMGVNSQLEAVALYSRYARPGR</sequence>
<dbReference type="Pfam" id="PF00196">
    <property type="entry name" value="GerE"/>
    <property type="match status" value="1"/>
</dbReference>